<comment type="caution">
    <text evidence="1">The sequence shown here is derived from an EMBL/GenBank/DDBJ whole genome shotgun (WGS) entry which is preliminary data.</text>
</comment>
<accession>A0A0G1ILU9</accession>
<proteinExistence type="predicted"/>
<protein>
    <submittedName>
        <fullName evidence="1">Uncharacterized protein</fullName>
    </submittedName>
</protein>
<reference evidence="1 2" key="1">
    <citation type="journal article" date="2015" name="Nature">
        <title>rRNA introns, odd ribosomes, and small enigmatic genomes across a large radiation of phyla.</title>
        <authorList>
            <person name="Brown C.T."/>
            <person name="Hug L.A."/>
            <person name="Thomas B.C."/>
            <person name="Sharon I."/>
            <person name="Castelle C.J."/>
            <person name="Singh A."/>
            <person name="Wilkins M.J."/>
            <person name="Williams K.H."/>
            <person name="Banfield J.F."/>
        </authorList>
    </citation>
    <scope>NUCLEOTIDE SEQUENCE [LARGE SCALE GENOMIC DNA]</scope>
</reference>
<name>A0A0G1ILU9_9BACT</name>
<dbReference type="AlphaFoldDB" id="A0A0G1ILU9"/>
<sequence length="50" mass="5789">MKEFLQSAEQKIEKNDEVILRGVDFEKGEPEKIQDLFNQKVAEHSAELAK</sequence>
<dbReference type="Proteomes" id="UP000034087">
    <property type="component" value="Unassembled WGS sequence"/>
</dbReference>
<dbReference type="EMBL" id="LCIR01000006">
    <property type="protein sequence ID" value="KKT59893.1"/>
    <property type="molecule type" value="Genomic_DNA"/>
</dbReference>
<evidence type="ECO:0000313" key="1">
    <source>
        <dbReference type="EMBL" id="KKT59893.1"/>
    </source>
</evidence>
<evidence type="ECO:0000313" key="2">
    <source>
        <dbReference type="Proteomes" id="UP000034087"/>
    </source>
</evidence>
<organism evidence="1 2">
    <name type="scientific">Candidatus Giovannonibacteria bacterium GW2011_GWA1_44_25</name>
    <dbReference type="NCBI Taxonomy" id="1618645"/>
    <lineage>
        <taxon>Bacteria</taxon>
        <taxon>Candidatus Giovannoniibacteriota</taxon>
    </lineage>
</organism>
<gene>
    <name evidence="1" type="ORF">UW53_C0006G0040</name>
</gene>